<sequence length="362" mass="41754">MRLVSFITEVTEIQYFPTAMRKQLEEFQRPTSSYKNIFLQVLLCGFNPFSAALARLQGFIFCLKNFKTLWQGNQGDLSEDTDDKWNIEELLFHSELALLFEAVLESIPQFILQLYAMSVQQEPVKIIQMISLPVSFLSLAWAFTTADELLQKGETQIHVLRMKHKLLLFLTHAVLLSSRLFAISYFMVSYKWWVIVILTCHSFAVLVAEAICICGRCGGDRGTALILILFFFLNWLRDDWSVKIHDEDNENKRMLSTRMRLFFNVLFAVENIAMILMFYLTSPYSNTWYSQPVTVCVCLFSVIGAVARVTHFRFLTKETGSYSTMERNENLSPSEIPVARVSITSQASQVVIINQGFRKEDE</sequence>
<evidence type="ECO:0000256" key="2">
    <source>
        <dbReference type="ARBA" id="ARBA00008789"/>
    </source>
</evidence>
<dbReference type="OrthoDB" id="5967840at2759"/>
<dbReference type="AlphaFoldDB" id="A0A2B4RZN9"/>
<accession>A0A2B4RZN9</accession>
<dbReference type="EMBL" id="LSMT01000246">
    <property type="protein sequence ID" value="PFX22243.1"/>
    <property type="molecule type" value="Genomic_DNA"/>
</dbReference>
<feature type="transmembrane region" description="Helical" evidence="7">
    <location>
        <begin position="166"/>
        <end position="186"/>
    </location>
</feature>
<evidence type="ECO:0000256" key="4">
    <source>
        <dbReference type="ARBA" id="ARBA00022692"/>
    </source>
</evidence>
<evidence type="ECO:0000256" key="7">
    <source>
        <dbReference type="RuleBase" id="RU910716"/>
    </source>
</evidence>
<keyword evidence="3" id="KW-1003">Cell membrane</keyword>
<protein>
    <recommendedName>
        <fullName evidence="7">XK-related protein</fullName>
    </recommendedName>
</protein>
<name>A0A2B4RZN9_STYPI</name>
<proteinExistence type="inferred from homology"/>
<dbReference type="Proteomes" id="UP000225706">
    <property type="component" value="Unassembled WGS sequence"/>
</dbReference>
<keyword evidence="6 7" id="KW-0472">Membrane</keyword>
<evidence type="ECO:0000256" key="6">
    <source>
        <dbReference type="ARBA" id="ARBA00023136"/>
    </source>
</evidence>
<comment type="subcellular location">
    <subcellularLocation>
        <location evidence="1">Cell membrane</location>
        <topology evidence="1">Multi-pass membrane protein</topology>
    </subcellularLocation>
    <subcellularLocation>
        <location evidence="7">Membrane</location>
        <topology evidence="7">Multi-pass membrane protein</topology>
    </subcellularLocation>
</comment>
<feature type="transmembrane region" description="Helical" evidence="7">
    <location>
        <begin position="261"/>
        <end position="282"/>
    </location>
</feature>
<keyword evidence="4 7" id="KW-0812">Transmembrane</keyword>
<feature type="transmembrane region" description="Helical" evidence="7">
    <location>
        <begin position="288"/>
        <end position="307"/>
    </location>
</feature>
<evidence type="ECO:0000313" key="9">
    <source>
        <dbReference type="Proteomes" id="UP000225706"/>
    </source>
</evidence>
<dbReference type="InterPro" id="IPR018629">
    <property type="entry name" value="XK-rel"/>
</dbReference>
<evidence type="ECO:0000313" key="8">
    <source>
        <dbReference type="EMBL" id="PFX22243.1"/>
    </source>
</evidence>
<dbReference type="PANTHER" id="PTHR16024">
    <property type="entry name" value="XK-RELATED PROTEIN"/>
    <property type="match status" value="1"/>
</dbReference>
<dbReference type="InterPro" id="IPR050895">
    <property type="entry name" value="XK-related_scramblase"/>
</dbReference>
<feature type="transmembrane region" description="Helical" evidence="7">
    <location>
        <begin position="192"/>
        <end position="214"/>
    </location>
</feature>
<feature type="transmembrane region" description="Helical" evidence="7">
    <location>
        <begin position="126"/>
        <end position="146"/>
    </location>
</feature>
<organism evidence="8 9">
    <name type="scientific">Stylophora pistillata</name>
    <name type="common">Smooth cauliflower coral</name>
    <dbReference type="NCBI Taxonomy" id="50429"/>
    <lineage>
        <taxon>Eukaryota</taxon>
        <taxon>Metazoa</taxon>
        <taxon>Cnidaria</taxon>
        <taxon>Anthozoa</taxon>
        <taxon>Hexacorallia</taxon>
        <taxon>Scleractinia</taxon>
        <taxon>Astrocoeniina</taxon>
        <taxon>Pocilloporidae</taxon>
        <taxon>Stylophora</taxon>
    </lineage>
</organism>
<keyword evidence="9" id="KW-1185">Reference proteome</keyword>
<reference evidence="9" key="1">
    <citation type="journal article" date="2017" name="bioRxiv">
        <title>Comparative analysis of the genomes of Stylophora pistillata and Acropora digitifera provides evidence for extensive differences between species of corals.</title>
        <authorList>
            <person name="Voolstra C.R."/>
            <person name="Li Y."/>
            <person name="Liew Y.J."/>
            <person name="Baumgarten S."/>
            <person name="Zoccola D."/>
            <person name="Flot J.-F."/>
            <person name="Tambutte S."/>
            <person name="Allemand D."/>
            <person name="Aranda M."/>
        </authorList>
    </citation>
    <scope>NUCLEOTIDE SEQUENCE [LARGE SCALE GENOMIC DNA]</scope>
</reference>
<evidence type="ECO:0000256" key="3">
    <source>
        <dbReference type="ARBA" id="ARBA00022475"/>
    </source>
</evidence>
<comment type="caution">
    <text evidence="8">The sequence shown here is derived from an EMBL/GenBank/DDBJ whole genome shotgun (WGS) entry which is preliminary data.</text>
</comment>
<dbReference type="GO" id="GO:0005886">
    <property type="term" value="C:plasma membrane"/>
    <property type="evidence" value="ECO:0007669"/>
    <property type="project" value="UniProtKB-SubCell"/>
</dbReference>
<evidence type="ECO:0000256" key="1">
    <source>
        <dbReference type="ARBA" id="ARBA00004651"/>
    </source>
</evidence>
<dbReference type="PANTHER" id="PTHR16024:SF28">
    <property type="entry name" value="XK-RELATED PROTEIN"/>
    <property type="match status" value="1"/>
</dbReference>
<dbReference type="Pfam" id="PF09815">
    <property type="entry name" value="XK-related"/>
    <property type="match status" value="1"/>
</dbReference>
<evidence type="ECO:0000256" key="5">
    <source>
        <dbReference type="ARBA" id="ARBA00022989"/>
    </source>
</evidence>
<comment type="similarity">
    <text evidence="2 7">Belongs to the XK family.</text>
</comment>
<keyword evidence="5 7" id="KW-1133">Transmembrane helix</keyword>
<gene>
    <name evidence="8" type="ORF">AWC38_SpisGene13244</name>
</gene>